<dbReference type="PRINTS" id="PR00368">
    <property type="entry name" value="FADPNR"/>
</dbReference>
<feature type="domain" description="FAD/NAD(P)-binding" evidence="5">
    <location>
        <begin position="9"/>
        <end position="291"/>
    </location>
</feature>
<evidence type="ECO:0000313" key="7">
    <source>
        <dbReference type="Proteomes" id="UP000035932"/>
    </source>
</evidence>
<dbReference type="AlphaFoldDB" id="A0A0J6XN86"/>
<dbReference type="PRINTS" id="PR00411">
    <property type="entry name" value="PNDRDTASEI"/>
</dbReference>
<feature type="domain" description="BFD-like [2Fe-2S]-binding" evidence="4">
    <location>
        <begin position="422"/>
        <end position="468"/>
    </location>
</feature>
<dbReference type="Gene3D" id="3.50.50.60">
    <property type="entry name" value="FAD/NAD(P)-binding domain"/>
    <property type="match status" value="2"/>
</dbReference>
<dbReference type="GO" id="GO:0016491">
    <property type="term" value="F:oxidoreductase activity"/>
    <property type="evidence" value="ECO:0007669"/>
    <property type="project" value="InterPro"/>
</dbReference>
<evidence type="ECO:0000313" key="6">
    <source>
        <dbReference type="EMBL" id="KMO96674.1"/>
    </source>
</evidence>
<proteinExistence type="predicted"/>
<comment type="caution">
    <text evidence="6">The sequence shown here is derived from an EMBL/GenBank/DDBJ whole genome shotgun (WGS) entry which is preliminary data.</text>
</comment>
<accession>A0A0J6XN86</accession>
<evidence type="ECO:0008006" key="8">
    <source>
        <dbReference type="Google" id="ProtNLM"/>
    </source>
</evidence>
<comment type="cofactor">
    <cofactor evidence="1">
        <name>FAD</name>
        <dbReference type="ChEBI" id="CHEBI:57692"/>
    </cofactor>
</comment>
<dbReference type="Pfam" id="PF07992">
    <property type="entry name" value="Pyr_redox_2"/>
    <property type="match status" value="1"/>
</dbReference>
<dbReference type="PATRIC" id="fig|66430.4.peg.6028"/>
<dbReference type="SUPFAM" id="SSF51905">
    <property type="entry name" value="FAD/NAD(P)-binding domain"/>
    <property type="match status" value="2"/>
</dbReference>
<dbReference type="STRING" id="66430.ACS04_16690"/>
<reference evidence="6 7" key="1">
    <citation type="submission" date="2015-06" db="EMBL/GenBank/DDBJ databases">
        <title>Recapitulation of the evolution of biosynthetic gene clusters reveals hidden chemical diversity on bacterial genomes.</title>
        <authorList>
            <person name="Cruz-Morales P."/>
            <person name="Martinez-Guerrero C."/>
            <person name="Morales-Escalante M.A."/>
            <person name="Yanez-Guerra L.A."/>
            <person name="Kopp J.F."/>
            <person name="Feldmann J."/>
            <person name="Ramos-Aboites H.E."/>
            <person name="Barona-Gomez F."/>
        </authorList>
    </citation>
    <scope>NUCLEOTIDE SEQUENCE [LARGE SCALE GENOMIC DNA]</scope>
    <source>
        <strain evidence="6 7">ATCC 31245</strain>
    </source>
</reference>
<keyword evidence="7" id="KW-1185">Reference proteome</keyword>
<dbReference type="Proteomes" id="UP000035932">
    <property type="component" value="Unassembled WGS sequence"/>
</dbReference>
<evidence type="ECO:0000256" key="3">
    <source>
        <dbReference type="ARBA" id="ARBA00022827"/>
    </source>
</evidence>
<evidence type="ECO:0000256" key="1">
    <source>
        <dbReference type="ARBA" id="ARBA00001974"/>
    </source>
</evidence>
<dbReference type="RefSeq" id="WP_048477418.1">
    <property type="nucleotide sequence ID" value="NZ_JBIRUD010000016.1"/>
</dbReference>
<dbReference type="InterPro" id="IPR041854">
    <property type="entry name" value="BFD-like_2Fe2S-bd_dom_sf"/>
</dbReference>
<dbReference type="PANTHER" id="PTHR43429">
    <property type="entry name" value="PYRIDINE NUCLEOTIDE-DISULFIDE OXIDOREDUCTASE DOMAIN-CONTAINING"/>
    <property type="match status" value="1"/>
</dbReference>
<organism evidence="6 7">
    <name type="scientific">Streptomyces roseus</name>
    <dbReference type="NCBI Taxonomy" id="66430"/>
    <lineage>
        <taxon>Bacteria</taxon>
        <taxon>Bacillati</taxon>
        <taxon>Actinomycetota</taxon>
        <taxon>Actinomycetes</taxon>
        <taxon>Kitasatosporales</taxon>
        <taxon>Streptomycetaceae</taxon>
        <taxon>Streptomyces</taxon>
    </lineage>
</organism>
<dbReference type="OrthoDB" id="9768666at2"/>
<protein>
    <recommendedName>
        <fullName evidence="8">Electron transfer flavoprotein</fullName>
    </recommendedName>
</protein>
<dbReference type="InterPro" id="IPR036188">
    <property type="entry name" value="FAD/NAD-bd_sf"/>
</dbReference>
<dbReference type="Pfam" id="PF04324">
    <property type="entry name" value="Fer2_BFD"/>
    <property type="match status" value="1"/>
</dbReference>
<gene>
    <name evidence="6" type="ORF">ACS04_16690</name>
</gene>
<keyword evidence="3" id="KW-0274">FAD</keyword>
<dbReference type="InterPro" id="IPR050260">
    <property type="entry name" value="FAD-bd_OxRdtase"/>
</dbReference>
<sequence length="482" mass="49607">MTTYSTAPILVIGNGPAAHQVLDRLRHFGCEDPVTVLGAEDTPAYHRALLTSALDGSLPTEAMELPPPPGDTTIRTGVCAVRIDRVRRRVHTADGDVFPYARLILATGATPILPALPGLRTPDGSPAAGVAVLRTLADCTRLTAPAAREARTPVTILGAGSLGVEAAFALALKNRPVTLVHPRPWPMDHLLDAAAGALVRDRLTAAGVELVAGSPATAYTPASAGAPGTLHLADGTTLPADTLLLCTGVLPETGLARAAGLAVRTGVLVDDGMRTDDPLIHAVGDCAEHRGNRGGSLASGWAQAEALARYLAHGARGVAPARRVLRPRIAGPGLVVLGMPGAAPCDETITLNDPANGRYARLELTGEHITAGVLLGFDRAIATTTELYVHDAPVPRDRLSFLMGRPPRLPGAGSEEITPETVVCLCNNVTHQDLTRAWHAGAQGLAELASATRATTGCGGCARQVESLCASLASTTAATTGS</sequence>
<evidence type="ECO:0000259" key="4">
    <source>
        <dbReference type="Pfam" id="PF04324"/>
    </source>
</evidence>
<name>A0A0J6XN86_9ACTN</name>
<dbReference type="PANTHER" id="PTHR43429:SF3">
    <property type="entry name" value="NITRITE REDUCTASE [NAD(P)H]"/>
    <property type="match status" value="1"/>
</dbReference>
<keyword evidence="2" id="KW-0285">Flavoprotein</keyword>
<dbReference type="InterPro" id="IPR007419">
    <property type="entry name" value="BFD-like_2Fe2S-bd_dom"/>
</dbReference>
<evidence type="ECO:0000259" key="5">
    <source>
        <dbReference type="Pfam" id="PF07992"/>
    </source>
</evidence>
<dbReference type="InterPro" id="IPR023753">
    <property type="entry name" value="FAD/NAD-binding_dom"/>
</dbReference>
<dbReference type="EMBL" id="LFML01000063">
    <property type="protein sequence ID" value="KMO96674.1"/>
    <property type="molecule type" value="Genomic_DNA"/>
</dbReference>
<dbReference type="Gene3D" id="1.10.10.1100">
    <property type="entry name" value="BFD-like [2Fe-2S]-binding domain"/>
    <property type="match status" value="1"/>
</dbReference>
<evidence type="ECO:0000256" key="2">
    <source>
        <dbReference type="ARBA" id="ARBA00022630"/>
    </source>
</evidence>